<proteinExistence type="predicted"/>
<keyword evidence="2" id="KW-1185">Reference proteome</keyword>
<dbReference type="OrthoDB" id="10553330at2759"/>
<dbReference type="AlphaFoldDB" id="A0A9W7DW43"/>
<sequence>MSSPYSLKPTITINGRTAVTRAIIPVWATKSLMLSKVLRADRKPASKNKTSDERRRLLASDGLFLMGLRELVKERDDIREQIRGLEEVSSNSALYCPSPSSSTPPPTYLTKTSPTTYALRQPPPSQGILLNCGLDFYVHLTTPSEIRTTAEGRVGVLEGKLKVVEEDVERVRVDTENVIRMIEELGGEMKEK</sequence>
<dbReference type="EMBL" id="BRXZ01003523">
    <property type="protein sequence ID" value="GMH56360.1"/>
    <property type="molecule type" value="Genomic_DNA"/>
</dbReference>
<reference evidence="1" key="1">
    <citation type="submission" date="2022-07" db="EMBL/GenBank/DDBJ databases">
        <title>Genome analysis of Parmales, a sister group of diatoms, reveals the evolutionary specialization of diatoms from phago-mixotrophs to photoautotrophs.</title>
        <authorList>
            <person name="Ban H."/>
            <person name="Sato S."/>
            <person name="Yoshikawa S."/>
            <person name="Kazumasa Y."/>
            <person name="Nakamura Y."/>
            <person name="Ichinomiya M."/>
            <person name="Saitoh K."/>
            <person name="Sato N."/>
            <person name="Blanc-Mathieu R."/>
            <person name="Endo H."/>
            <person name="Kuwata A."/>
            <person name="Ogata H."/>
        </authorList>
    </citation>
    <scope>NUCLEOTIDE SEQUENCE</scope>
</reference>
<organism evidence="1 2">
    <name type="scientific">Triparma retinervis</name>
    <dbReference type="NCBI Taxonomy" id="2557542"/>
    <lineage>
        <taxon>Eukaryota</taxon>
        <taxon>Sar</taxon>
        <taxon>Stramenopiles</taxon>
        <taxon>Ochrophyta</taxon>
        <taxon>Bolidophyceae</taxon>
        <taxon>Parmales</taxon>
        <taxon>Triparmaceae</taxon>
        <taxon>Triparma</taxon>
    </lineage>
</organism>
<protein>
    <submittedName>
        <fullName evidence="1">Uncharacterized protein</fullName>
    </submittedName>
</protein>
<dbReference type="Proteomes" id="UP001165082">
    <property type="component" value="Unassembled WGS sequence"/>
</dbReference>
<evidence type="ECO:0000313" key="1">
    <source>
        <dbReference type="EMBL" id="GMH56360.1"/>
    </source>
</evidence>
<gene>
    <name evidence="1" type="ORF">TrRE_jg10110</name>
</gene>
<evidence type="ECO:0000313" key="2">
    <source>
        <dbReference type="Proteomes" id="UP001165082"/>
    </source>
</evidence>
<accession>A0A9W7DW43</accession>
<name>A0A9W7DW43_9STRA</name>
<comment type="caution">
    <text evidence="1">The sequence shown here is derived from an EMBL/GenBank/DDBJ whole genome shotgun (WGS) entry which is preliminary data.</text>
</comment>